<organism evidence="1 2">
    <name type="scientific">Streptomyces subrutilus</name>
    <dbReference type="NCBI Taxonomy" id="36818"/>
    <lineage>
        <taxon>Bacteria</taxon>
        <taxon>Bacillati</taxon>
        <taxon>Actinomycetota</taxon>
        <taxon>Actinomycetes</taxon>
        <taxon>Kitasatosporales</taxon>
        <taxon>Streptomycetaceae</taxon>
        <taxon>Streptomyces</taxon>
    </lineage>
</organism>
<dbReference type="EMBL" id="MEHK01000006">
    <property type="protein sequence ID" value="OEJ20946.1"/>
    <property type="molecule type" value="Genomic_DNA"/>
</dbReference>
<accession>A0A1E5NXI5</accession>
<keyword evidence="1" id="KW-0614">Plasmid</keyword>
<gene>
    <name evidence="1" type="ORF">BGK67_35520</name>
</gene>
<evidence type="ECO:0000313" key="1">
    <source>
        <dbReference type="EMBL" id="OEJ20946.1"/>
    </source>
</evidence>
<reference evidence="1 2" key="1">
    <citation type="submission" date="2016-08" db="EMBL/GenBank/DDBJ databases">
        <title>The complete genome of Streptomyces subrutilus 10-1-1.</title>
        <authorList>
            <person name="Chen X."/>
        </authorList>
    </citation>
    <scope>NUCLEOTIDE SEQUENCE [LARGE SCALE GENOMIC DNA]</scope>
    <source>
        <strain evidence="1 2">10-1-1</strain>
        <plasmid evidence="2">pacmp2</plasmid>
    </source>
</reference>
<evidence type="ECO:0000313" key="2">
    <source>
        <dbReference type="Proteomes" id="UP000095705"/>
    </source>
</evidence>
<dbReference type="Proteomes" id="UP000095705">
    <property type="component" value="Plasmid pACMP2"/>
</dbReference>
<geneLocation type="plasmid" evidence="2">
    <name>pacmp2</name>
</geneLocation>
<keyword evidence="2" id="KW-1185">Reference proteome</keyword>
<comment type="caution">
    <text evidence="1">The sequence shown here is derived from an EMBL/GenBank/DDBJ whole genome shotgun (WGS) entry which is preliminary data.</text>
</comment>
<protein>
    <submittedName>
        <fullName evidence="1">Uncharacterized protein</fullName>
    </submittedName>
</protein>
<name>A0A1E5NXI5_9ACTN</name>
<sequence length="209" mass="22677">MLWAAGAVVARKNDRTRLRRLRDARPHYVLAADLAEDAGQLLARASTAASAVLRSAVHKEDLVDRQRNEASLPVQEWEIAAGLREYSRLVQAEPKEAEGEKVVALLDSRRRALALSLAGIERRVIALETYAAQIKEADRQYAELRQIQQLADGSNDVLELLARTARDDLAVAEIEGMTGEAAAVSASFTAALESAKEAAVIALPARKTA</sequence>
<proteinExistence type="predicted"/>
<dbReference type="AlphaFoldDB" id="A0A1E5NXI5"/>